<dbReference type="SUPFAM" id="SSF50729">
    <property type="entry name" value="PH domain-like"/>
    <property type="match status" value="1"/>
</dbReference>
<dbReference type="InterPro" id="IPR001849">
    <property type="entry name" value="PH_domain"/>
</dbReference>
<dbReference type="PROSITE" id="PS50003">
    <property type="entry name" value="PH_DOMAIN"/>
    <property type="match status" value="1"/>
</dbReference>
<dbReference type="CDD" id="cd00096">
    <property type="entry name" value="Ig"/>
    <property type="match status" value="1"/>
</dbReference>
<dbReference type="SMART" id="SM00409">
    <property type="entry name" value="IG"/>
    <property type="match status" value="4"/>
</dbReference>
<feature type="domain" description="Ig-like" evidence="3">
    <location>
        <begin position="262"/>
        <end position="345"/>
    </location>
</feature>
<name>A0A444UWH9_ACIRT</name>
<evidence type="ECO:0000313" key="4">
    <source>
        <dbReference type="EMBL" id="RXM92502.1"/>
    </source>
</evidence>
<dbReference type="AlphaFoldDB" id="A0A444UWH9"/>
<dbReference type="EMBL" id="SCEB01006146">
    <property type="protein sequence ID" value="RXM92502.1"/>
    <property type="molecule type" value="Genomic_DNA"/>
</dbReference>
<evidence type="ECO:0000259" key="2">
    <source>
        <dbReference type="PROSITE" id="PS50003"/>
    </source>
</evidence>
<feature type="domain" description="PH" evidence="2">
    <location>
        <begin position="372"/>
        <end position="475"/>
    </location>
</feature>
<protein>
    <submittedName>
        <fullName evidence="4">Pleckstrin homology-like domain family B member 3</fullName>
    </submittedName>
</protein>
<comment type="caution">
    <text evidence="4">The sequence shown here is derived from an EMBL/GenBank/DDBJ whole genome shotgun (WGS) entry which is preliminary data.</text>
</comment>
<dbReference type="InterPro" id="IPR052212">
    <property type="entry name" value="PH-like_domain"/>
</dbReference>
<dbReference type="Pfam" id="PF00169">
    <property type="entry name" value="PH"/>
    <property type="match status" value="1"/>
</dbReference>
<dbReference type="InterPro" id="IPR007110">
    <property type="entry name" value="Ig-like_dom"/>
</dbReference>
<feature type="domain" description="Ig-like" evidence="3">
    <location>
        <begin position="1"/>
        <end position="79"/>
    </location>
</feature>
<dbReference type="SMART" id="SM00408">
    <property type="entry name" value="IGc2"/>
    <property type="match status" value="4"/>
</dbReference>
<dbReference type="Proteomes" id="UP000289886">
    <property type="component" value="Unassembled WGS sequence"/>
</dbReference>
<dbReference type="Gene3D" id="2.30.29.30">
    <property type="entry name" value="Pleckstrin-homology domain (PH domain)/Phosphotyrosine-binding domain (PTB)"/>
    <property type="match status" value="1"/>
</dbReference>
<dbReference type="SMART" id="SM00233">
    <property type="entry name" value="PH"/>
    <property type="match status" value="1"/>
</dbReference>
<gene>
    <name evidence="4" type="ORF">EOD39_20062</name>
</gene>
<dbReference type="PANTHER" id="PTHR12156:SF22">
    <property type="entry name" value="PLECKSTRIN HOMOLOGY-LIKE DOMAIN FAMILY B MEMBER 3"/>
    <property type="match status" value="1"/>
</dbReference>
<feature type="domain" description="Ig-like" evidence="3">
    <location>
        <begin position="176"/>
        <end position="255"/>
    </location>
</feature>
<evidence type="ECO:0000313" key="5">
    <source>
        <dbReference type="Proteomes" id="UP000289886"/>
    </source>
</evidence>
<keyword evidence="5" id="KW-1185">Reference proteome</keyword>
<dbReference type="InterPro" id="IPR003599">
    <property type="entry name" value="Ig_sub"/>
</dbReference>
<dbReference type="PANTHER" id="PTHR12156">
    <property type="entry name" value="PLECKSTRIN HOMOLOGY-LIKE DOMAIN, FAMILY B, MEMBER 3"/>
    <property type="match status" value="1"/>
</dbReference>
<evidence type="ECO:0000256" key="1">
    <source>
        <dbReference type="ARBA" id="ARBA00023054"/>
    </source>
</evidence>
<dbReference type="Pfam" id="PF13895">
    <property type="entry name" value="Ig_2"/>
    <property type="match status" value="1"/>
</dbReference>
<dbReference type="InterPro" id="IPR003598">
    <property type="entry name" value="Ig_sub2"/>
</dbReference>
<feature type="domain" description="Ig-like" evidence="3">
    <location>
        <begin position="84"/>
        <end position="169"/>
    </location>
</feature>
<organism evidence="4 5">
    <name type="scientific">Acipenser ruthenus</name>
    <name type="common">Sterlet sturgeon</name>
    <dbReference type="NCBI Taxonomy" id="7906"/>
    <lineage>
        <taxon>Eukaryota</taxon>
        <taxon>Metazoa</taxon>
        <taxon>Chordata</taxon>
        <taxon>Craniata</taxon>
        <taxon>Vertebrata</taxon>
        <taxon>Euteleostomi</taxon>
        <taxon>Actinopterygii</taxon>
        <taxon>Chondrostei</taxon>
        <taxon>Acipenseriformes</taxon>
        <taxon>Acipenseridae</taxon>
        <taxon>Acipenser</taxon>
    </lineage>
</organism>
<dbReference type="InterPro" id="IPR011993">
    <property type="entry name" value="PH-like_dom_sf"/>
</dbReference>
<feature type="non-terminal residue" evidence="4">
    <location>
        <position position="1"/>
    </location>
</feature>
<dbReference type="PROSITE" id="PS50835">
    <property type="entry name" value="IG_LIKE"/>
    <property type="match status" value="4"/>
</dbReference>
<sequence length="480" mass="53327">VQTPGDITEENTVILNCENHAHPPVSQYTWFKVTEGAVHNVGQERALQFMSISYKDRGDYFCNARNAIGEGNSSVIRLTLKFPPKNTTVLHNISAAGVTEGDTVILVCSCLSNPPAESFNWYRDAGNNRETPVSSSQNLTISDVTKANEGLYYCVAKNTLSSQTSEKITILVSYSPKETKVSSSHAEVKEGENVTLVCTSQGNPPVNTRWIKNGLGPIQNLTNKLKFDAIDIEDSGAYYCQASNVLGKENSSVINIDVKYKPKGTRILVAKEELNEGDSLTIECLFSSCNPNITSYTWYGNGKLVNPESGSTLEISDVTYQSDKYKYECEVKNETGPAPLLSLISSATFDLRAHLEASGHSVETCSAVTVGNRKCKGFLTKMGGKIKTWKKRCFVFDGEKKRLAYFSNKEETKLKGVIYFQAIEEVYYDHLRSASKSPHPKLTFCVKTYDRLFFMVAPTPEAMRIWIDVIVTATDEHCRY</sequence>
<keyword evidence="1" id="KW-0175">Coiled coil</keyword>
<dbReference type="SUPFAM" id="SSF48726">
    <property type="entry name" value="Immunoglobulin"/>
    <property type="match status" value="4"/>
</dbReference>
<dbReference type="FunFam" id="2.30.29.30:FF:000006">
    <property type="entry name" value="Pleckstrin homology like domain family B member 1"/>
    <property type="match status" value="1"/>
</dbReference>
<reference evidence="4 5" key="1">
    <citation type="submission" date="2019-01" db="EMBL/GenBank/DDBJ databases">
        <title>Draft Genome and Complete Hox-Cluster Characterization of the Sterlet Sturgeon (Acipenser ruthenus).</title>
        <authorList>
            <person name="Wei Q."/>
        </authorList>
    </citation>
    <scope>NUCLEOTIDE SEQUENCE [LARGE SCALE GENOMIC DNA]</scope>
    <source>
        <strain evidence="4">WHYD16114868_AA</strain>
        <tissue evidence="4">Blood</tissue>
    </source>
</reference>
<accession>A0A444UWH9</accession>
<evidence type="ECO:0000259" key="3">
    <source>
        <dbReference type="PROSITE" id="PS50835"/>
    </source>
</evidence>
<dbReference type="Gene3D" id="2.60.40.10">
    <property type="entry name" value="Immunoglobulins"/>
    <property type="match status" value="4"/>
</dbReference>
<dbReference type="InterPro" id="IPR013783">
    <property type="entry name" value="Ig-like_fold"/>
</dbReference>
<dbReference type="Pfam" id="PF13927">
    <property type="entry name" value="Ig_3"/>
    <property type="match status" value="3"/>
</dbReference>
<dbReference type="InterPro" id="IPR036179">
    <property type="entry name" value="Ig-like_dom_sf"/>
</dbReference>
<proteinExistence type="predicted"/>